<feature type="domain" description="EF-hand" evidence="2">
    <location>
        <begin position="52"/>
        <end position="79"/>
    </location>
</feature>
<feature type="signal peptide" evidence="1">
    <location>
        <begin position="1"/>
        <end position="21"/>
    </location>
</feature>
<organism evidence="3 4">
    <name type="scientific">Mesorhizobium plurifarium</name>
    <dbReference type="NCBI Taxonomy" id="69974"/>
    <lineage>
        <taxon>Bacteria</taxon>
        <taxon>Pseudomonadati</taxon>
        <taxon>Pseudomonadota</taxon>
        <taxon>Alphaproteobacteria</taxon>
        <taxon>Hyphomicrobiales</taxon>
        <taxon>Phyllobacteriaceae</taxon>
        <taxon>Mesorhizobium</taxon>
    </lineage>
</organism>
<keyword evidence="1" id="KW-0732">Signal</keyword>
<proteinExistence type="predicted"/>
<dbReference type="EMBL" id="CCNE01000005">
    <property type="protein sequence ID" value="CDX51572.1"/>
    <property type="molecule type" value="Genomic_DNA"/>
</dbReference>
<dbReference type="InterPro" id="IPR002048">
    <property type="entry name" value="EF_hand_dom"/>
</dbReference>
<dbReference type="PROSITE" id="PS00018">
    <property type="entry name" value="EF_HAND_1"/>
    <property type="match status" value="1"/>
</dbReference>
<evidence type="ECO:0000256" key="1">
    <source>
        <dbReference type="SAM" id="SignalP"/>
    </source>
</evidence>
<reference evidence="3 4" key="1">
    <citation type="submission" date="2014-08" db="EMBL/GenBank/DDBJ databases">
        <authorList>
            <person name="Moulin Lionel"/>
        </authorList>
    </citation>
    <scope>NUCLEOTIDE SEQUENCE [LARGE SCALE GENOMIC DNA]</scope>
</reference>
<gene>
    <name evidence="3" type="ORF">MPL3365_130535</name>
</gene>
<dbReference type="GO" id="GO:0005509">
    <property type="term" value="F:calcium ion binding"/>
    <property type="evidence" value="ECO:0007669"/>
    <property type="project" value="InterPro"/>
</dbReference>
<accession>A0A090FX47</accession>
<sequence>MKNLCAALFAAMMLFPVAAVAKPVACKYTGPAGAPADQSEWHVFLLHKNSPVFQNYDVDCDGKLSADEVATYTGDEDAKVASALHSVERHAAEGHPIRVTPDGETVPVVIGKNDPEKDPCAPGWRYLLRDSFEDVSIFTCPKAAKDAKGAQFDWSRDKVSDNDVWSAKGVAALGYSVALDPPSDPFAPYVVGYAFAPSLSFNRVVNTLASQKSKNVDVLSFAATSELALGNVFGGTQYVRFRPALNTTFNGDPRSWSATAEWQPYWITDGISVSVPNGLGPFTWELDPIARLIYSEKLGDVSSPIFQDDDSSLRVGGVLALTVKPKQNDLLVPKWLQPASFFTTYEWLEDVDSGRDYSLLSLGLNFNLDEDGHTALKLNYSRGDIEETGQFVNQAKIGLAAKW</sequence>
<evidence type="ECO:0000313" key="3">
    <source>
        <dbReference type="EMBL" id="CDX51572.1"/>
    </source>
</evidence>
<name>A0A090FX47_MESPL</name>
<protein>
    <recommendedName>
        <fullName evidence="2">EF-hand domain-containing protein</fullName>
    </recommendedName>
</protein>
<feature type="chain" id="PRO_5001856215" description="EF-hand domain-containing protein" evidence="1">
    <location>
        <begin position="22"/>
        <end position="403"/>
    </location>
</feature>
<dbReference type="Proteomes" id="UP000046122">
    <property type="component" value="Unassembled WGS sequence"/>
</dbReference>
<dbReference type="AlphaFoldDB" id="A0A090FX47"/>
<evidence type="ECO:0000259" key="2">
    <source>
        <dbReference type="PROSITE" id="PS50222"/>
    </source>
</evidence>
<evidence type="ECO:0000313" key="4">
    <source>
        <dbReference type="Proteomes" id="UP000046122"/>
    </source>
</evidence>
<dbReference type="PROSITE" id="PS50222">
    <property type="entry name" value="EF_HAND_2"/>
    <property type="match status" value="1"/>
</dbReference>
<dbReference type="InterPro" id="IPR018247">
    <property type="entry name" value="EF_Hand_1_Ca_BS"/>
</dbReference>